<name>A0ACB0ZCP6_MELEN</name>
<sequence length="523" mass="59895">MTAATTNIINNENNWLNPQSNNVHQQIVDDNYDNQNRTRKVSSSLLVIVESQQDLEPVAPPPCRVFKFDGPADGGGGRRIVDIGIDEEELILWCRSCIRKETTLEQFVYLDEIVDVLLGQTSPDKNKITTENGALALQQMATGFATNTSNNDFCQGMVTVMHGRKFVSPSSFVFLAKSAETARLWVQELRKYALKHHRSVHDNWFYWRKLFAPLRCSLSDEQSFSIEQLLQILFPSDKQKEERKIQEEILVRKLPILKDKHQRTSKLLLDHSFLLKLYQICINRSDIEAIFNQKFNNSSSINLSQFHTFLIEDQRDKRLNEILYPLMSTDSALKIVNECQLTDLEKSEKEEGKEEENVGGGCLNESGFIRFLLSGYNLPIMKEYYEKNDDSLNRPLSHYFINSSHNTYLKGRQMKSRSSVSIYRYALLSGCRSVELDCWDGPNGDPMITHGPTHICFCTTILFKDVIKAIAETAFVTSDLPVILSFENHCSQKQQVVMAQYCREILGDLLLTESIENYPSKGL</sequence>
<keyword evidence="2" id="KW-1185">Reference proteome</keyword>
<accession>A0ACB0ZCP6</accession>
<protein>
    <submittedName>
        <fullName evidence="1">Uncharacterized protein</fullName>
    </submittedName>
</protein>
<dbReference type="Proteomes" id="UP001497535">
    <property type="component" value="Unassembled WGS sequence"/>
</dbReference>
<evidence type="ECO:0000313" key="1">
    <source>
        <dbReference type="EMBL" id="CAK5076678.1"/>
    </source>
</evidence>
<evidence type="ECO:0000313" key="2">
    <source>
        <dbReference type="Proteomes" id="UP001497535"/>
    </source>
</evidence>
<proteinExistence type="predicted"/>
<organism evidence="1 2">
    <name type="scientific">Meloidogyne enterolobii</name>
    <name type="common">Root-knot nematode worm</name>
    <name type="synonym">Meloidogyne mayaguensis</name>
    <dbReference type="NCBI Taxonomy" id="390850"/>
    <lineage>
        <taxon>Eukaryota</taxon>
        <taxon>Metazoa</taxon>
        <taxon>Ecdysozoa</taxon>
        <taxon>Nematoda</taxon>
        <taxon>Chromadorea</taxon>
        <taxon>Rhabditida</taxon>
        <taxon>Tylenchina</taxon>
        <taxon>Tylenchomorpha</taxon>
        <taxon>Tylenchoidea</taxon>
        <taxon>Meloidogynidae</taxon>
        <taxon>Meloidogyninae</taxon>
        <taxon>Meloidogyne</taxon>
    </lineage>
</organism>
<comment type="caution">
    <text evidence="1">The sequence shown here is derived from an EMBL/GenBank/DDBJ whole genome shotgun (WGS) entry which is preliminary data.</text>
</comment>
<dbReference type="EMBL" id="CAVMJV010000030">
    <property type="protein sequence ID" value="CAK5076678.1"/>
    <property type="molecule type" value="Genomic_DNA"/>
</dbReference>
<gene>
    <name evidence="1" type="ORF">MENTE1834_LOCUS23550</name>
</gene>
<reference evidence="1" key="1">
    <citation type="submission" date="2023-11" db="EMBL/GenBank/DDBJ databases">
        <authorList>
            <person name="Poullet M."/>
        </authorList>
    </citation>
    <scope>NUCLEOTIDE SEQUENCE</scope>
    <source>
        <strain evidence="1">E1834</strain>
    </source>
</reference>